<gene>
    <name evidence="2" type="ORF">HYX28_03445</name>
</gene>
<keyword evidence="1 2" id="KW-0808">Transferase</keyword>
<dbReference type="GO" id="GO:0008410">
    <property type="term" value="F:CoA-transferase activity"/>
    <property type="evidence" value="ECO:0007669"/>
    <property type="project" value="InterPro"/>
</dbReference>
<evidence type="ECO:0000313" key="2">
    <source>
        <dbReference type="EMBL" id="MBI2677815.1"/>
    </source>
</evidence>
<organism evidence="2 3">
    <name type="scientific">Candidatus Korobacter versatilis</name>
    <dbReference type="NCBI Taxonomy" id="658062"/>
    <lineage>
        <taxon>Bacteria</taxon>
        <taxon>Pseudomonadati</taxon>
        <taxon>Acidobacteriota</taxon>
        <taxon>Terriglobia</taxon>
        <taxon>Terriglobales</taxon>
        <taxon>Candidatus Korobacteraceae</taxon>
        <taxon>Candidatus Korobacter</taxon>
    </lineage>
</organism>
<protein>
    <submittedName>
        <fullName evidence="2">CoA transferase subunit A</fullName>
    </submittedName>
</protein>
<dbReference type="Gene3D" id="3.40.1080.10">
    <property type="entry name" value="Glutaconate Coenzyme A-transferase"/>
    <property type="match status" value="1"/>
</dbReference>
<dbReference type="PANTHER" id="PTHR13707:SF60">
    <property type="entry name" value="ACETATE COA-TRANSFERASE SUBUNIT ALPHA"/>
    <property type="match status" value="1"/>
</dbReference>
<name>A0A932EQG4_9BACT</name>
<dbReference type="InterPro" id="IPR004165">
    <property type="entry name" value="CoA_trans_fam_I"/>
</dbReference>
<dbReference type="Pfam" id="PF01144">
    <property type="entry name" value="CoA_trans"/>
    <property type="match status" value="1"/>
</dbReference>
<dbReference type="PANTHER" id="PTHR13707">
    <property type="entry name" value="KETOACID-COENZYME A TRANSFERASE"/>
    <property type="match status" value="1"/>
</dbReference>
<sequence length="323" mass="35275">MTKLQTMREAVAELVPDGASVALGCQMEQMIPFGAGHEMMRQRRCGLTLIGPISDVLFDQMIGAGCAERVIAAWVGNVMMGSAYNFRRAAESGELEVVNMTNFSVALGLQAAAMGVPFLPTRTALGSDVAKSNPFFAEIADPFASTEYRVPSTEKRGRDARATAGETPALHAVRAIVPDVVVVHVQRADEQGNAHCWGNFGVMIEAVRAAKRVIVTCEEIVPAEVIASDPNRTVIPGFLVSAVVEAKYGAHPSPVQGYYARDDAYFRQYHEQTKTPEDFARWAERWVYGVKDRRAYANLLGACRLEELAVKRHAYAAKADFGY</sequence>
<accession>A0A932EQG4</accession>
<dbReference type="InterPro" id="IPR037171">
    <property type="entry name" value="NagB/RpiA_transferase-like"/>
</dbReference>
<proteinExistence type="predicted"/>
<dbReference type="SUPFAM" id="SSF100950">
    <property type="entry name" value="NagB/RpiA/CoA transferase-like"/>
    <property type="match status" value="1"/>
</dbReference>
<comment type="caution">
    <text evidence="2">The sequence shown here is derived from an EMBL/GenBank/DDBJ whole genome shotgun (WGS) entry which is preliminary data.</text>
</comment>
<dbReference type="Gene3D" id="3.30.30.40">
    <property type="match status" value="1"/>
</dbReference>
<evidence type="ECO:0000256" key="1">
    <source>
        <dbReference type="ARBA" id="ARBA00022679"/>
    </source>
</evidence>
<evidence type="ECO:0000313" key="3">
    <source>
        <dbReference type="Proteomes" id="UP000779809"/>
    </source>
</evidence>
<reference evidence="2" key="1">
    <citation type="submission" date="2020-07" db="EMBL/GenBank/DDBJ databases">
        <title>Huge and variable diversity of episymbiotic CPR bacteria and DPANN archaea in groundwater ecosystems.</title>
        <authorList>
            <person name="He C.Y."/>
            <person name="Keren R."/>
            <person name="Whittaker M."/>
            <person name="Farag I.F."/>
            <person name="Doudna J."/>
            <person name="Cate J.H.D."/>
            <person name="Banfield J.F."/>
        </authorList>
    </citation>
    <scope>NUCLEOTIDE SEQUENCE</scope>
    <source>
        <strain evidence="2">NC_groundwater_580_Pr5_B-0.1um_64_19</strain>
    </source>
</reference>
<dbReference type="SMART" id="SM00882">
    <property type="entry name" value="CoA_trans"/>
    <property type="match status" value="1"/>
</dbReference>
<dbReference type="Proteomes" id="UP000779809">
    <property type="component" value="Unassembled WGS sequence"/>
</dbReference>
<dbReference type="EMBL" id="JACPNR010000004">
    <property type="protein sequence ID" value="MBI2677815.1"/>
    <property type="molecule type" value="Genomic_DNA"/>
</dbReference>
<dbReference type="AlphaFoldDB" id="A0A932EQG4"/>